<dbReference type="InterPro" id="IPR048020">
    <property type="entry name" value="Transpos_IS3"/>
</dbReference>
<evidence type="ECO:0000313" key="3">
    <source>
        <dbReference type="EMBL" id="NCU18512.1"/>
    </source>
</evidence>
<accession>A0ABX0A6T1</accession>
<dbReference type="Gene3D" id="3.30.420.10">
    <property type="entry name" value="Ribonuclease H-like superfamily/Ribonuclease H"/>
    <property type="match status" value="1"/>
</dbReference>
<dbReference type="Pfam" id="PF00665">
    <property type="entry name" value="rve"/>
    <property type="match status" value="1"/>
</dbReference>
<evidence type="ECO:0000313" key="4">
    <source>
        <dbReference type="Proteomes" id="UP000743899"/>
    </source>
</evidence>
<dbReference type="PROSITE" id="PS50994">
    <property type="entry name" value="INTEGRASE"/>
    <property type="match status" value="1"/>
</dbReference>
<organism evidence="3 4">
    <name type="scientific">Pallidibacillus pasinlerensis</name>
    <dbReference type="NCBI Taxonomy" id="2703818"/>
    <lineage>
        <taxon>Bacteria</taxon>
        <taxon>Bacillati</taxon>
        <taxon>Bacillota</taxon>
        <taxon>Bacilli</taxon>
        <taxon>Bacillales</taxon>
        <taxon>Bacillaceae</taxon>
        <taxon>Pallidibacillus</taxon>
    </lineage>
</organism>
<gene>
    <name evidence="3" type="ORF">GW534_12410</name>
</gene>
<dbReference type="InterPro" id="IPR012337">
    <property type="entry name" value="RNaseH-like_sf"/>
</dbReference>
<dbReference type="InterPro" id="IPR009057">
    <property type="entry name" value="Homeodomain-like_sf"/>
</dbReference>
<keyword evidence="4" id="KW-1185">Reference proteome</keyword>
<dbReference type="NCBIfam" id="NF033516">
    <property type="entry name" value="transpos_IS3"/>
    <property type="match status" value="1"/>
</dbReference>
<dbReference type="PANTHER" id="PTHR46889:SF4">
    <property type="entry name" value="TRANSPOSASE INSO FOR INSERTION SEQUENCE ELEMENT IS911B-RELATED"/>
    <property type="match status" value="1"/>
</dbReference>
<dbReference type="Pfam" id="PF13276">
    <property type="entry name" value="HTH_21"/>
    <property type="match status" value="1"/>
</dbReference>
<dbReference type="InterPro" id="IPR050900">
    <property type="entry name" value="Transposase_IS3/IS150/IS904"/>
</dbReference>
<dbReference type="Pfam" id="PF01527">
    <property type="entry name" value="HTH_Tnp_1"/>
    <property type="match status" value="1"/>
</dbReference>
<name>A0ABX0A6T1_9BACI</name>
<evidence type="ECO:0000256" key="1">
    <source>
        <dbReference type="ARBA" id="ARBA00002286"/>
    </source>
</evidence>
<feature type="domain" description="Integrase catalytic" evidence="2">
    <location>
        <begin position="211"/>
        <end position="371"/>
    </location>
</feature>
<dbReference type="Pfam" id="PF13333">
    <property type="entry name" value="rve_2"/>
    <property type="match status" value="1"/>
</dbReference>
<dbReference type="Gene3D" id="1.10.10.60">
    <property type="entry name" value="Homeodomain-like"/>
    <property type="match status" value="1"/>
</dbReference>
<dbReference type="EMBL" id="JAACYS010000064">
    <property type="protein sequence ID" value="NCU18512.1"/>
    <property type="molecule type" value="Genomic_DNA"/>
</dbReference>
<dbReference type="InterPro" id="IPR001584">
    <property type="entry name" value="Integrase_cat-core"/>
</dbReference>
<dbReference type="SUPFAM" id="SSF53098">
    <property type="entry name" value="Ribonuclease H-like"/>
    <property type="match status" value="1"/>
</dbReference>
<comment type="function">
    <text evidence="1">Involved in the transposition of the insertion sequence.</text>
</comment>
<dbReference type="InterPro" id="IPR036397">
    <property type="entry name" value="RNaseH_sf"/>
</dbReference>
<proteinExistence type="predicted"/>
<dbReference type="SUPFAM" id="SSF46689">
    <property type="entry name" value="Homeodomain-like"/>
    <property type="match status" value="1"/>
</dbReference>
<sequence>MTKRKRRTFSKEFKEQIVQLYASGKPRAEIIREYDLTPSSFDKWVRQHNTSGSFEEKDNRTPEQEELIKLRKENQRLTMENDIFKASRADHGTKVDVIRNNAHKYSVSAMCDVLQIPRSTYYYEAKIKDDQVEEELTRLIKDIFKSSRNNYGQRKIKIELQKKGWQVSRRRIGRIMKEQGLVSKYTVAQFNPRKTSVNESEVGNVLNREFNQDKELKVVVSDLTYVRVGYKWHYICVLVDLYNREIIGYSAGPEKTAALVQRAFASVPYSLNRLELFHTDRGSEFKNKLIDEALEAFDIKRSLSAKGTPYDNAVAEAMFKTIKTEFVNGAVFSSQQELDLGLFDYVNWFNHIRIHESLGYLTPSEYKRKHQAERCAI</sequence>
<evidence type="ECO:0000259" key="2">
    <source>
        <dbReference type="PROSITE" id="PS50994"/>
    </source>
</evidence>
<protein>
    <submittedName>
        <fullName evidence="3">IS3 family transposase</fullName>
    </submittedName>
</protein>
<dbReference type="RefSeq" id="WP_161921344.1">
    <property type="nucleotide sequence ID" value="NZ_JAACYS010000064.1"/>
</dbReference>
<dbReference type="InterPro" id="IPR002514">
    <property type="entry name" value="Transposase_8"/>
</dbReference>
<dbReference type="InterPro" id="IPR025948">
    <property type="entry name" value="HTH-like_dom"/>
</dbReference>
<dbReference type="Proteomes" id="UP000743899">
    <property type="component" value="Unassembled WGS sequence"/>
</dbReference>
<comment type="caution">
    <text evidence="3">The sequence shown here is derived from an EMBL/GenBank/DDBJ whole genome shotgun (WGS) entry which is preliminary data.</text>
</comment>
<reference evidence="3 4" key="1">
    <citation type="submission" date="2020-01" db="EMBL/GenBank/DDBJ databases">
        <title>A novel Bacillus sp. from Pasinler.</title>
        <authorList>
            <person name="Adiguzel A."/>
            <person name="Ay H."/>
            <person name="Baltaci M.O."/>
        </authorList>
    </citation>
    <scope>NUCLEOTIDE SEQUENCE [LARGE SCALE GENOMIC DNA]</scope>
    <source>
        <strain evidence="3 4">P1</strain>
    </source>
</reference>
<dbReference type="PANTHER" id="PTHR46889">
    <property type="entry name" value="TRANSPOSASE INSF FOR INSERTION SEQUENCE IS3B-RELATED"/>
    <property type="match status" value="1"/>
</dbReference>